<protein>
    <submittedName>
        <fullName evidence="2">Uncharacterized protein</fullName>
    </submittedName>
</protein>
<evidence type="ECO:0000313" key="2">
    <source>
        <dbReference type="EMBL" id="MCG8147813.1"/>
    </source>
</evidence>
<evidence type="ECO:0000256" key="1">
    <source>
        <dbReference type="SAM" id="Phobius"/>
    </source>
</evidence>
<feature type="transmembrane region" description="Helical" evidence="1">
    <location>
        <begin position="31"/>
        <end position="53"/>
    </location>
</feature>
<comment type="caution">
    <text evidence="2">The sequence shown here is derived from an EMBL/GenBank/DDBJ whole genome shotgun (WGS) entry which is preliminary data.</text>
</comment>
<dbReference type="EMBL" id="JACSYB010000001">
    <property type="protein sequence ID" value="MCG8147813.1"/>
    <property type="molecule type" value="Genomic_DNA"/>
</dbReference>
<evidence type="ECO:0000313" key="3">
    <source>
        <dbReference type="Proteomes" id="UP001139238"/>
    </source>
</evidence>
<dbReference type="Proteomes" id="UP001139238">
    <property type="component" value="Unassembled WGS sequence"/>
</dbReference>
<accession>A0A9X2A4P8</accession>
<keyword evidence="3" id="KW-1185">Reference proteome</keyword>
<keyword evidence="1" id="KW-0812">Transmembrane</keyword>
<organism evidence="2 3">
    <name type="scientific">Moraxella tetraodonis</name>
    <dbReference type="NCBI Taxonomy" id="2767221"/>
    <lineage>
        <taxon>Bacteria</taxon>
        <taxon>Pseudomonadati</taxon>
        <taxon>Pseudomonadota</taxon>
        <taxon>Gammaproteobacteria</taxon>
        <taxon>Moraxellales</taxon>
        <taxon>Moraxellaceae</taxon>
        <taxon>Moraxella</taxon>
    </lineage>
</organism>
<dbReference type="AlphaFoldDB" id="A0A9X2A4P8"/>
<keyword evidence="1" id="KW-1133">Transmembrane helix</keyword>
<dbReference type="RefSeq" id="WP_007115268.1">
    <property type="nucleotide sequence ID" value="NZ_JACSYB010000001.1"/>
</dbReference>
<name>A0A9X2A4P8_9GAMM</name>
<gene>
    <name evidence="2" type="ORF">H9W84_06670</name>
</gene>
<reference evidence="2" key="1">
    <citation type="submission" date="2021-08" db="EMBL/GenBank/DDBJ databases">
        <title>Complete genome sequence of Moraxella sp strain PS-22.</title>
        <authorList>
            <person name="Das S.K."/>
        </authorList>
    </citation>
    <scope>NUCLEOTIDE SEQUENCE</scope>
    <source>
        <strain evidence="2">PS-22</strain>
    </source>
</reference>
<keyword evidence="1" id="KW-0472">Membrane</keyword>
<proteinExistence type="predicted"/>
<sequence length="81" mass="8821">MIHQANNTNDKDADDSVEVTRHQSKINIHSVVLVIMLALVVTFLMVVGVSYLYEANNLKGQSSKYLCPSASAVQVGICIKS</sequence>